<sequence length="118" mass="13652">MSIKEENDGVPRSFFRHGYPIVTEFKNKEENNGKIFAIEGQVTLIRSNWCYMGCVVCPRKVEEDLEEYFCGHCKTTAKANIEWSSICRMVVVKLILPFGAWRPAFFFFGVIADVLFQK</sequence>
<dbReference type="Gene3D" id="2.40.50.140">
    <property type="entry name" value="Nucleic acid-binding proteins"/>
    <property type="match status" value="1"/>
</dbReference>
<keyword evidence="1" id="KW-1133">Transmembrane helix</keyword>
<feature type="non-terminal residue" evidence="2">
    <location>
        <position position="118"/>
    </location>
</feature>
<keyword evidence="3" id="KW-1185">Reference proteome</keyword>
<comment type="caution">
    <text evidence="2">The sequence shown here is derived from an EMBL/GenBank/DDBJ whole genome shotgun (WGS) entry which is preliminary data.</text>
</comment>
<reference evidence="2" key="1">
    <citation type="submission" date="2022-08" db="EMBL/GenBank/DDBJ databases">
        <authorList>
            <person name="Gutierrez-Valencia J."/>
        </authorList>
    </citation>
    <scope>NUCLEOTIDE SEQUENCE</scope>
</reference>
<keyword evidence="1" id="KW-0472">Membrane</keyword>
<proteinExistence type="predicted"/>
<dbReference type="AlphaFoldDB" id="A0AAV0IR32"/>
<gene>
    <name evidence="2" type="ORF">LITE_LOCUS10226</name>
</gene>
<feature type="transmembrane region" description="Helical" evidence="1">
    <location>
        <begin position="94"/>
        <end position="116"/>
    </location>
</feature>
<accession>A0AAV0IR32</accession>
<dbReference type="InterPro" id="IPR012340">
    <property type="entry name" value="NA-bd_OB-fold"/>
</dbReference>
<organism evidence="2 3">
    <name type="scientific">Linum tenue</name>
    <dbReference type="NCBI Taxonomy" id="586396"/>
    <lineage>
        <taxon>Eukaryota</taxon>
        <taxon>Viridiplantae</taxon>
        <taxon>Streptophyta</taxon>
        <taxon>Embryophyta</taxon>
        <taxon>Tracheophyta</taxon>
        <taxon>Spermatophyta</taxon>
        <taxon>Magnoliopsida</taxon>
        <taxon>eudicotyledons</taxon>
        <taxon>Gunneridae</taxon>
        <taxon>Pentapetalae</taxon>
        <taxon>rosids</taxon>
        <taxon>fabids</taxon>
        <taxon>Malpighiales</taxon>
        <taxon>Linaceae</taxon>
        <taxon>Linum</taxon>
    </lineage>
</organism>
<evidence type="ECO:0000313" key="2">
    <source>
        <dbReference type="EMBL" id="CAI0399264.1"/>
    </source>
</evidence>
<dbReference type="Proteomes" id="UP001154282">
    <property type="component" value="Unassembled WGS sequence"/>
</dbReference>
<evidence type="ECO:0008006" key="4">
    <source>
        <dbReference type="Google" id="ProtNLM"/>
    </source>
</evidence>
<evidence type="ECO:0000313" key="3">
    <source>
        <dbReference type="Proteomes" id="UP001154282"/>
    </source>
</evidence>
<name>A0AAV0IR32_9ROSI</name>
<evidence type="ECO:0000256" key="1">
    <source>
        <dbReference type="SAM" id="Phobius"/>
    </source>
</evidence>
<keyword evidence="1" id="KW-0812">Transmembrane</keyword>
<dbReference type="EMBL" id="CAMGYJ010000004">
    <property type="protein sequence ID" value="CAI0399264.1"/>
    <property type="molecule type" value="Genomic_DNA"/>
</dbReference>
<protein>
    <recommendedName>
        <fullName evidence="4">Replication factor A C-terminal domain-containing protein</fullName>
    </recommendedName>
</protein>